<dbReference type="EMBL" id="VSRR010037993">
    <property type="protein sequence ID" value="MPC73984.1"/>
    <property type="molecule type" value="Genomic_DNA"/>
</dbReference>
<name>A0A5B7HZR1_PORTR</name>
<accession>A0A5B7HZR1</accession>
<reference evidence="2 3" key="1">
    <citation type="submission" date="2019-05" db="EMBL/GenBank/DDBJ databases">
        <title>Another draft genome of Portunus trituberculatus and its Hox gene families provides insights of decapod evolution.</title>
        <authorList>
            <person name="Jeong J.-H."/>
            <person name="Song I."/>
            <person name="Kim S."/>
            <person name="Choi T."/>
            <person name="Kim D."/>
            <person name="Ryu S."/>
            <person name="Kim W."/>
        </authorList>
    </citation>
    <scope>NUCLEOTIDE SEQUENCE [LARGE SCALE GENOMIC DNA]</scope>
    <source>
        <tissue evidence="2">Muscle</tissue>
    </source>
</reference>
<proteinExistence type="predicted"/>
<evidence type="ECO:0000313" key="3">
    <source>
        <dbReference type="Proteomes" id="UP000324222"/>
    </source>
</evidence>
<sequence length="151" mass="17100">MDVPSPPDIGAKVVDPHQNFDEEEVVDPNHVYSDWHLLPDLLLETIFQYLTLSERHTASQLFLPYHSELRNIQLSPLLNHPYHLSLYICTFITCIIYLSACGLMPLFPPCLHNRCATTGARHSTFHVSGIRLNCTIPYSLSASLITVQDGR</sequence>
<feature type="transmembrane region" description="Helical" evidence="1">
    <location>
        <begin position="84"/>
        <end position="107"/>
    </location>
</feature>
<keyword evidence="3" id="KW-1185">Reference proteome</keyword>
<keyword evidence="1" id="KW-0472">Membrane</keyword>
<evidence type="ECO:0000256" key="1">
    <source>
        <dbReference type="SAM" id="Phobius"/>
    </source>
</evidence>
<keyword evidence="1" id="KW-0812">Transmembrane</keyword>
<dbReference type="AlphaFoldDB" id="A0A5B7HZR1"/>
<keyword evidence="1" id="KW-1133">Transmembrane helix</keyword>
<dbReference type="Proteomes" id="UP000324222">
    <property type="component" value="Unassembled WGS sequence"/>
</dbReference>
<evidence type="ECO:0008006" key="4">
    <source>
        <dbReference type="Google" id="ProtNLM"/>
    </source>
</evidence>
<comment type="caution">
    <text evidence="2">The sequence shown here is derived from an EMBL/GenBank/DDBJ whole genome shotgun (WGS) entry which is preliminary data.</text>
</comment>
<evidence type="ECO:0000313" key="2">
    <source>
        <dbReference type="EMBL" id="MPC73984.1"/>
    </source>
</evidence>
<organism evidence="2 3">
    <name type="scientific">Portunus trituberculatus</name>
    <name type="common">Swimming crab</name>
    <name type="synonym">Neptunus trituberculatus</name>
    <dbReference type="NCBI Taxonomy" id="210409"/>
    <lineage>
        <taxon>Eukaryota</taxon>
        <taxon>Metazoa</taxon>
        <taxon>Ecdysozoa</taxon>
        <taxon>Arthropoda</taxon>
        <taxon>Crustacea</taxon>
        <taxon>Multicrustacea</taxon>
        <taxon>Malacostraca</taxon>
        <taxon>Eumalacostraca</taxon>
        <taxon>Eucarida</taxon>
        <taxon>Decapoda</taxon>
        <taxon>Pleocyemata</taxon>
        <taxon>Brachyura</taxon>
        <taxon>Eubrachyura</taxon>
        <taxon>Portunoidea</taxon>
        <taxon>Portunidae</taxon>
        <taxon>Portuninae</taxon>
        <taxon>Portunus</taxon>
    </lineage>
</organism>
<protein>
    <recommendedName>
        <fullName evidence="4">F-box domain-containing protein</fullName>
    </recommendedName>
</protein>
<dbReference type="OrthoDB" id="9974792at2759"/>
<gene>
    <name evidence="2" type="ORF">E2C01_068328</name>
</gene>